<dbReference type="AlphaFoldDB" id="A0A3P6QM88"/>
<name>A0A3P6QM88_CYLGO</name>
<protein>
    <submittedName>
        <fullName evidence="1">Uncharacterized protein</fullName>
    </submittedName>
</protein>
<keyword evidence="2" id="KW-1185">Reference proteome</keyword>
<sequence>MTNTEVDEVDQADQMNNGFAIGQFAKLTNNEADQVWRLPYWSVNSGTIPAHGSNCTAVLELFPDLRISMKACGVLAHRF</sequence>
<evidence type="ECO:0000313" key="1">
    <source>
        <dbReference type="EMBL" id="VDK41625.1"/>
    </source>
</evidence>
<reference evidence="1 2" key="1">
    <citation type="submission" date="2018-11" db="EMBL/GenBank/DDBJ databases">
        <authorList>
            <consortium name="Pathogen Informatics"/>
        </authorList>
    </citation>
    <scope>NUCLEOTIDE SEQUENCE [LARGE SCALE GENOMIC DNA]</scope>
</reference>
<gene>
    <name evidence="1" type="ORF">CGOC_LOCUS84</name>
</gene>
<evidence type="ECO:0000313" key="2">
    <source>
        <dbReference type="Proteomes" id="UP000271889"/>
    </source>
</evidence>
<dbReference type="EMBL" id="UYRV01000079">
    <property type="protein sequence ID" value="VDK41625.1"/>
    <property type="molecule type" value="Genomic_DNA"/>
</dbReference>
<dbReference type="Proteomes" id="UP000271889">
    <property type="component" value="Unassembled WGS sequence"/>
</dbReference>
<proteinExistence type="predicted"/>
<organism evidence="1 2">
    <name type="scientific">Cylicostephanus goldi</name>
    <name type="common">Nematode worm</name>
    <dbReference type="NCBI Taxonomy" id="71465"/>
    <lineage>
        <taxon>Eukaryota</taxon>
        <taxon>Metazoa</taxon>
        <taxon>Ecdysozoa</taxon>
        <taxon>Nematoda</taxon>
        <taxon>Chromadorea</taxon>
        <taxon>Rhabditida</taxon>
        <taxon>Rhabditina</taxon>
        <taxon>Rhabditomorpha</taxon>
        <taxon>Strongyloidea</taxon>
        <taxon>Strongylidae</taxon>
        <taxon>Cylicostephanus</taxon>
    </lineage>
</organism>
<accession>A0A3P6QM88</accession>